<keyword evidence="2" id="KW-1185">Reference proteome</keyword>
<protein>
    <submittedName>
        <fullName evidence="1">Uncharacterized protein</fullName>
    </submittedName>
</protein>
<gene>
    <name evidence="1" type="ORF">MUG84_26550</name>
</gene>
<dbReference type="EMBL" id="JALIRP010000021">
    <property type="protein sequence ID" value="MCJ8015233.1"/>
    <property type="molecule type" value="Genomic_DNA"/>
</dbReference>
<dbReference type="Proteomes" id="UP001139347">
    <property type="component" value="Unassembled WGS sequence"/>
</dbReference>
<accession>A0A9X1WUH8</accession>
<reference evidence="1" key="1">
    <citation type="submission" date="2022-04" db="EMBL/GenBank/DDBJ databases">
        <title>Paenibacillus mangrovi sp. nov., a novel endophytic bacterium isolated from bark of Kandelia candel.</title>
        <authorList>
            <person name="Tuo L."/>
        </authorList>
    </citation>
    <scope>NUCLEOTIDE SEQUENCE</scope>
    <source>
        <strain evidence="1">KQZ6P-2</strain>
    </source>
</reference>
<dbReference type="AlphaFoldDB" id="A0A9X1WUH8"/>
<proteinExistence type="predicted"/>
<comment type="caution">
    <text evidence="1">The sequence shown here is derived from an EMBL/GenBank/DDBJ whole genome shotgun (WGS) entry which is preliminary data.</text>
</comment>
<evidence type="ECO:0000313" key="1">
    <source>
        <dbReference type="EMBL" id="MCJ8015233.1"/>
    </source>
</evidence>
<dbReference type="RefSeq" id="WP_244731183.1">
    <property type="nucleotide sequence ID" value="NZ_JALIRP010000021.1"/>
</dbReference>
<sequence>MAEKTKHYYVTNAFIDKETGETILAGSIFEADEEHAERLEAADVIGKEATKAEIDAAKEAAAQDPDGGKDAGNS</sequence>
<organism evidence="1 2">
    <name type="scientific">Paenibacillus mangrovi</name>
    <dbReference type="NCBI Taxonomy" id="2931978"/>
    <lineage>
        <taxon>Bacteria</taxon>
        <taxon>Bacillati</taxon>
        <taxon>Bacillota</taxon>
        <taxon>Bacilli</taxon>
        <taxon>Bacillales</taxon>
        <taxon>Paenibacillaceae</taxon>
        <taxon>Paenibacillus</taxon>
    </lineage>
</organism>
<evidence type="ECO:0000313" key="2">
    <source>
        <dbReference type="Proteomes" id="UP001139347"/>
    </source>
</evidence>
<name>A0A9X1WUH8_9BACL</name>